<protein>
    <submittedName>
        <fullName evidence="4">Endonuclease/exonuclease/phosphatase</fullName>
    </submittedName>
</protein>
<evidence type="ECO:0000256" key="1">
    <source>
        <dbReference type="SAM" id="Coils"/>
    </source>
</evidence>
<dbReference type="GO" id="GO:0006506">
    <property type="term" value="P:GPI anchor biosynthetic process"/>
    <property type="evidence" value="ECO:0007669"/>
    <property type="project" value="TreeGrafter"/>
</dbReference>
<feature type="domain" description="Endonuclease/exonuclease/phosphatase" evidence="3">
    <location>
        <begin position="103"/>
        <end position="323"/>
    </location>
</feature>
<dbReference type="GO" id="GO:0004527">
    <property type="term" value="F:exonuclease activity"/>
    <property type="evidence" value="ECO:0007669"/>
    <property type="project" value="UniProtKB-KW"/>
</dbReference>
<feature type="coiled-coil region" evidence="1">
    <location>
        <begin position="128"/>
        <end position="155"/>
    </location>
</feature>
<evidence type="ECO:0000313" key="4">
    <source>
        <dbReference type="EMBL" id="CAA6799223.1"/>
    </source>
</evidence>
<dbReference type="Gene3D" id="3.60.10.10">
    <property type="entry name" value="Endonuclease/exonuclease/phosphatase"/>
    <property type="match status" value="1"/>
</dbReference>
<evidence type="ECO:0000259" key="3">
    <source>
        <dbReference type="Pfam" id="PF03372"/>
    </source>
</evidence>
<dbReference type="GO" id="GO:0004519">
    <property type="term" value="F:endonuclease activity"/>
    <property type="evidence" value="ECO:0007669"/>
    <property type="project" value="UniProtKB-KW"/>
</dbReference>
<dbReference type="PANTHER" id="PTHR14859:SF15">
    <property type="entry name" value="ENDONUCLEASE_EXONUCLEASE_PHOSPHATASE DOMAIN-CONTAINING PROTEIN"/>
    <property type="match status" value="1"/>
</dbReference>
<keyword evidence="4" id="KW-0255">Endonuclease</keyword>
<sequence>MSQHPKNIIKQLIYVVFISIAVPFLLSFLNFLHPLFDSYSHFRIHLLLLLIPTMLLLAFFHEIKNLLIYLLLVLLASLYLYYLNQPFKPQLIDQDKNNTIKHIQFNLLFSNSKMDKVINYFKESQADVITLQEVTEEHRERLEELTRELYSVELQGEFPYLSWKEGAYPYQAYCEFHSIVGAVAILSKHPFNDEKSVCLQGEGLQWSQIFVKKEPVNIVSIHTHWPYPYAQAEQIQYIKPIFKHISSPMIISGDFNAASWSHTVKEIEKHSDTKVIDGLRWTISLKKQVPFIPNFKLAIDHILVSKEFQVKNIFVDKELGSDHLPVVTVLNY</sequence>
<keyword evidence="4" id="KW-0378">Hydrolase</keyword>
<dbReference type="SUPFAM" id="SSF56219">
    <property type="entry name" value="DNase I-like"/>
    <property type="match status" value="1"/>
</dbReference>
<dbReference type="InterPro" id="IPR051916">
    <property type="entry name" value="GPI-anchor_lipid_remodeler"/>
</dbReference>
<keyword evidence="1" id="KW-0175">Coiled coil</keyword>
<reference evidence="4" key="1">
    <citation type="submission" date="2020-01" db="EMBL/GenBank/DDBJ databases">
        <authorList>
            <person name="Meier V. D."/>
            <person name="Meier V D."/>
        </authorList>
    </citation>
    <scope>NUCLEOTIDE SEQUENCE</scope>
    <source>
        <strain evidence="4">HLG_WM_MAG_06</strain>
    </source>
</reference>
<keyword evidence="4" id="KW-0269">Exonuclease</keyword>
<dbReference type="PANTHER" id="PTHR14859">
    <property type="entry name" value="CALCOFLUOR WHITE HYPERSENSITIVE PROTEIN PRECURSOR"/>
    <property type="match status" value="1"/>
</dbReference>
<feature type="transmembrane region" description="Helical" evidence="2">
    <location>
        <begin position="12"/>
        <end position="36"/>
    </location>
</feature>
<keyword evidence="4" id="KW-0540">Nuclease</keyword>
<dbReference type="Pfam" id="PF03372">
    <property type="entry name" value="Exo_endo_phos"/>
    <property type="match status" value="1"/>
</dbReference>
<evidence type="ECO:0000256" key="2">
    <source>
        <dbReference type="SAM" id="Phobius"/>
    </source>
</evidence>
<dbReference type="EMBL" id="CACVAP010000015">
    <property type="protein sequence ID" value="CAA6799223.1"/>
    <property type="molecule type" value="Genomic_DNA"/>
</dbReference>
<accession>A0A6S6S9D8</accession>
<feature type="transmembrane region" description="Helical" evidence="2">
    <location>
        <begin position="66"/>
        <end position="83"/>
    </location>
</feature>
<dbReference type="InterPro" id="IPR005135">
    <property type="entry name" value="Endo/exonuclease/phosphatase"/>
</dbReference>
<dbReference type="InterPro" id="IPR036691">
    <property type="entry name" value="Endo/exonu/phosph_ase_sf"/>
</dbReference>
<organism evidence="4">
    <name type="scientific">uncultured Sulfurovum sp</name>
    <dbReference type="NCBI Taxonomy" id="269237"/>
    <lineage>
        <taxon>Bacteria</taxon>
        <taxon>Pseudomonadati</taxon>
        <taxon>Campylobacterota</taxon>
        <taxon>Epsilonproteobacteria</taxon>
        <taxon>Campylobacterales</taxon>
        <taxon>Sulfurovaceae</taxon>
        <taxon>Sulfurovum</taxon>
        <taxon>environmental samples</taxon>
    </lineage>
</organism>
<name>A0A6S6S9D8_9BACT</name>
<gene>
    <name evidence="4" type="ORF">HELGO_WM11286</name>
</gene>
<keyword evidence="2" id="KW-0812">Transmembrane</keyword>
<dbReference type="AlphaFoldDB" id="A0A6S6S9D8"/>
<keyword evidence="2" id="KW-1133">Transmembrane helix</keyword>
<proteinExistence type="predicted"/>
<feature type="transmembrane region" description="Helical" evidence="2">
    <location>
        <begin position="42"/>
        <end position="59"/>
    </location>
</feature>
<keyword evidence="2" id="KW-0472">Membrane</keyword>
<dbReference type="GO" id="GO:0016020">
    <property type="term" value="C:membrane"/>
    <property type="evidence" value="ECO:0007669"/>
    <property type="project" value="GOC"/>
</dbReference>